<reference evidence="5" key="1">
    <citation type="journal article" date="2014" name="Int. J. Syst. Evol. Microbiol.">
        <title>Complete genome sequence of Corynebacterium casei LMG S-19264T (=DSM 44701T), isolated from a smear-ripened cheese.</title>
        <authorList>
            <consortium name="US DOE Joint Genome Institute (JGI-PGF)"/>
            <person name="Walter F."/>
            <person name="Albersmeier A."/>
            <person name="Kalinowski J."/>
            <person name="Ruckert C."/>
        </authorList>
    </citation>
    <scope>NUCLEOTIDE SEQUENCE</scope>
    <source>
        <strain evidence="5">CGMCC 1.12987</strain>
    </source>
</reference>
<name>A0A917FJR9_9BACL</name>
<dbReference type="Pfam" id="PF12833">
    <property type="entry name" value="HTH_18"/>
    <property type="match status" value="1"/>
</dbReference>
<dbReference type="PROSITE" id="PS01124">
    <property type="entry name" value="HTH_ARAC_FAMILY_2"/>
    <property type="match status" value="1"/>
</dbReference>
<dbReference type="Gene3D" id="1.10.10.60">
    <property type="entry name" value="Homeodomain-like"/>
    <property type="match status" value="2"/>
</dbReference>
<dbReference type="PANTHER" id="PTHR43280:SF2">
    <property type="entry name" value="HTH-TYPE TRANSCRIPTIONAL REGULATOR EXSA"/>
    <property type="match status" value="1"/>
</dbReference>
<dbReference type="PROSITE" id="PS00041">
    <property type="entry name" value="HTH_ARAC_FAMILY_1"/>
    <property type="match status" value="1"/>
</dbReference>
<dbReference type="InterPro" id="IPR020449">
    <property type="entry name" value="Tscrpt_reg_AraC-type_HTH"/>
</dbReference>
<keyword evidence="3" id="KW-0804">Transcription</keyword>
<proteinExistence type="predicted"/>
<accession>A0A917FJR9</accession>
<sequence>MESEILMCDYSHHIQPFYTYASNGLPGYLIRLQTEGYASVLIDGKMQPIGPGHLLILHPGDPYQLAIEAYEHPQRGLIVSSSDYYLACQGKWLDKWREQRKHPPLVRVDVEEKLLSLWRLLILEKRRMEKENEELSEYLLRSLCLSIDRLIDDQSIHRGRPFVASRIKSYIEEHATSSFKIEDLANHVGLSVSRASHLFKECYGKTIIEYMQEIRLAIAEERMKYSSMTLEQIAETCGFASYSYFFRVFRKKFNMSPVDYRVKHAPALASIARQRNKK</sequence>
<evidence type="ECO:0000313" key="6">
    <source>
        <dbReference type="Proteomes" id="UP000644756"/>
    </source>
</evidence>
<dbReference type="PRINTS" id="PR00032">
    <property type="entry name" value="HTHARAC"/>
</dbReference>
<dbReference type="GO" id="GO:0003700">
    <property type="term" value="F:DNA-binding transcription factor activity"/>
    <property type="evidence" value="ECO:0007669"/>
    <property type="project" value="InterPro"/>
</dbReference>
<dbReference type="InterPro" id="IPR037923">
    <property type="entry name" value="HTH-like"/>
</dbReference>
<dbReference type="InterPro" id="IPR018060">
    <property type="entry name" value="HTH_AraC"/>
</dbReference>
<dbReference type="RefSeq" id="WP_188527809.1">
    <property type="nucleotide sequence ID" value="NZ_BMGR01000001.1"/>
</dbReference>
<feature type="domain" description="HTH araC/xylS-type" evidence="4">
    <location>
        <begin position="165"/>
        <end position="263"/>
    </location>
</feature>
<protein>
    <recommendedName>
        <fullName evidence="4">HTH araC/xylS-type domain-containing protein</fullName>
    </recommendedName>
</protein>
<reference evidence="5" key="2">
    <citation type="submission" date="2020-09" db="EMBL/GenBank/DDBJ databases">
        <authorList>
            <person name="Sun Q."/>
            <person name="Zhou Y."/>
        </authorList>
    </citation>
    <scope>NUCLEOTIDE SEQUENCE</scope>
    <source>
        <strain evidence="5">CGMCC 1.12987</strain>
    </source>
</reference>
<evidence type="ECO:0000259" key="4">
    <source>
        <dbReference type="PROSITE" id="PS01124"/>
    </source>
</evidence>
<evidence type="ECO:0000313" key="5">
    <source>
        <dbReference type="EMBL" id="GGF86776.1"/>
    </source>
</evidence>
<keyword evidence="1" id="KW-0805">Transcription regulation</keyword>
<dbReference type="Proteomes" id="UP000644756">
    <property type="component" value="Unassembled WGS sequence"/>
</dbReference>
<dbReference type="InterPro" id="IPR003313">
    <property type="entry name" value="AraC-bd"/>
</dbReference>
<comment type="caution">
    <text evidence="5">The sequence shown here is derived from an EMBL/GenBank/DDBJ whole genome shotgun (WGS) entry which is preliminary data.</text>
</comment>
<dbReference type="AlphaFoldDB" id="A0A917FJR9"/>
<evidence type="ECO:0000256" key="3">
    <source>
        <dbReference type="ARBA" id="ARBA00023163"/>
    </source>
</evidence>
<keyword evidence="2" id="KW-0238">DNA-binding</keyword>
<dbReference type="SUPFAM" id="SSF51215">
    <property type="entry name" value="Regulatory protein AraC"/>
    <property type="match status" value="1"/>
</dbReference>
<dbReference type="SUPFAM" id="SSF46689">
    <property type="entry name" value="Homeodomain-like"/>
    <property type="match status" value="2"/>
</dbReference>
<dbReference type="GO" id="GO:0043565">
    <property type="term" value="F:sequence-specific DNA binding"/>
    <property type="evidence" value="ECO:0007669"/>
    <property type="project" value="InterPro"/>
</dbReference>
<keyword evidence="6" id="KW-1185">Reference proteome</keyword>
<dbReference type="PANTHER" id="PTHR43280">
    <property type="entry name" value="ARAC-FAMILY TRANSCRIPTIONAL REGULATOR"/>
    <property type="match status" value="1"/>
</dbReference>
<dbReference type="InterPro" id="IPR009057">
    <property type="entry name" value="Homeodomain-like_sf"/>
</dbReference>
<dbReference type="Pfam" id="PF02311">
    <property type="entry name" value="AraC_binding"/>
    <property type="match status" value="1"/>
</dbReference>
<dbReference type="EMBL" id="BMGR01000001">
    <property type="protein sequence ID" value="GGF86776.1"/>
    <property type="molecule type" value="Genomic_DNA"/>
</dbReference>
<evidence type="ECO:0000256" key="2">
    <source>
        <dbReference type="ARBA" id="ARBA00023125"/>
    </source>
</evidence>
<dbReference type="InterPro" id="IPR018062">
    <property type="entry name" value="HTH_AraC-typ_CS"/>
</dbReference>
<evidence type="ECO:0000256" key="1">
    <source>
        <dbReference type="ARBA" id="ARBA00023015"/>
    </source>
</evidence>
<dbReference type="SMART" id="SM00342">
    <property type="entry name" value="HTH_ARAC"/>
    <property type="match status" value="1"/>
</dbReference>
<gene>
    <name evidence="5" type="ORF">GCM10010916_00120</name>
</gene>
<organism evidence="5 6">
    <name type="scientific">Paenibacillus abyssi</name>
    <dbReference type="NCBI Taxonomy" id="1340531"/>
    <lineage>
        <taxon>Bacteria</taxon>
        <taxon>Bacillati</taxon>
        <taxon>Bacillota</taxon>
        <taxon>Bacilli</taxon>
        <taxon>Bacillales</taxon>
        <taxon>Paenibacillaceae</taxon>
        <taxon>Paenibacillus</taxon>
    </lineage>
</organism>